<keyword evidence="1" id="KW-0472">Membrane</keyword>
<dbReference type="InterPro" id="IPR000160">
    <property type="entry name" value="GGDEF_dom"/>
</dbReference>
<dbReference type="AlphaFoldDB" id="A0A174AF95"/>
<dbReference type="SMART" id="SM00267">
    <property type="entry name" value="GGDEF"/>
    <property type="match status" value="1"/>
</dbReference>
<dbReference type="Pfam" id="PF00990">
    <property type="entry name" value="GGDEF"/>
    <property type="match status" value="1"/>
</dbReference>
<feature type="transmembrane region" description="Helical" evidence="1">
    <location>
        <begin position="287"/>
        <end position="310"/>
    </location>
</feature>
<dbReference type="NCBIfam" id="TIGR00254">
    <property type="entry name" value="GGDEF"/>
    <property type="match status" value="1"/>
</dbReference>
<keyword evidence="4" id="KW-0548">Nucleotidyltransferase</keyword>
<dbReference type="InterPro" id="IPR029787">
    <property type="entry name" value="Nucleotide_cyclase"/>
</dbReference>
<dbReference type="RefSeq" id="WP_055057763.1">
    <property type="nucleotide sequence ID" value="NZ_CYZP01000009.1"/>
</dbReference>
<evidence type="ECO:0000256" key="1">
    <source>
        <dbReference type="SAM" id="Phobius"/>
    </source>
</evidence>
<dbReference type="CDD" id="cd01949">
    <property type="entry name" value="GGDEF"/>
    <property type="match status" value="1"/>
</dbReference>
<dbReference type="InterPro" id="IPR052155">
    <property type="entry name" value="Biofilm_reg_signaling"/>
</dbReference>
<feature type="domain" description="PAC" evidence="2">
    <location>
        <begin position="401"/>
        <end position="455"/>
    </location>
</feature>
<proteinExistence type="predicted"/>
<dbReference type="EC" id="2.7.7.65" evidence="4"/>
<dbReference type="PANTHER" id="PTHR44757:SF2">
    <property type="entry name" value="BIOFILM ARCHITECTURE MAINTENANCE PROTEIN MBAA"/>
    <property type="match status" value="1"/>
</dbReference>
<keyword evidence="4" id="KW-0808">Transferase</keyword>
<dbReference type="PROSITE" id="PS50113">
    <property type="entry name" value="PAC"/>
    <property type="match status" value="1"/>
</dbReference>
<dbReference type="PANTHER" id="PTHR44757">
    <property type="entry name" value="DIGUANYLATE CYCLASE DGCP"/>
    <property type="match status" value="1"/>
</dbReference>
<keyword evidence="1" id="KW-0812">Transmembrane</keyword>
<dbReference type="EMBL" id="CYZP01000009">
    <property type="protein sequence ID" value="CUN86166.1"/>
    <property type="molecule type" value="Genomic_DNA"/>
</dbReference>
<dbReference type="PROSITE" id="PS50887">
    <property type="entry name" value="GGDEF"/>
    <property type="match status" value="1"/>
</dbReference>
<dbReference type="GO" id="GO:0052621">
    <property type="term" value="F:diguanylate cyclase activity"/>
    <property type="evidence" value="ECO:0007669"/>
    <property type="project" value="UniProtKB-EC"/>
</dbReference>
<keyword evidence="1" id="KW-1133">Transmembrane helix</keyword>
<gene>
    <name evidence="4" type="primary">ydaM_3</name>
    <name evidence="4" type="ORF">ERS852476_01267</name>
</gene>
<name>A0A174AF95_9FIRM</name>
<evidence type="ECO:0000259" key="3">
    <source>
        <dbReference type="PROSITE" id="PS50887"/>
    </source>
</evidence>
<dbReference type="Gene3D" id="3.30.450.20">
    <property type="entry name" value="PAS domain"/>
    <property type="match status" value="1"/>
</dbReference>
<feature type="domain" description="GGDEF" evidence="3">
    <location>
        <begin position="487"/>
        <end position="619"/>
    </location>
</feature>
<dbReference type="Proteomes" id="UP000095645">
    <property type="component" value="Unassembled WGS sequence"/>
</dbReference>
<evidence type="ECO:0000313" key="4">
    <source>
        <dbReference type="EMBL" id="CUN86166.1"/>
    </source>
</evidence>
<dbReference type="SUPFAM" id="SSF55073">
    <property type="entry name" value="Nucleotide cyclase"/>
    <property type="match status" value="1"/>
</dbReference>
<sequence length="626" mass="71293">MKRFDDKNGTDDKKKRKRILFMAGMIAVIIITAALFYFNSFVMETENSRARDSLLEWTEQNAALVGSRIDMYYDLLECAADYISDMPLDEVQTEEMLREKFHRHTEKFDSLKIISEDGRCVQDGQAYSLKEYFLMAMLGNRGLAENGYSYADGVILSVPVKNEAQQIKGVLCGTLPCSSLDVYGKADRRKGYAGLFVMDNHGKYIVSDGGNDTFGNDFLTWLEGRELSLPISDIKSQMDSGFQYYFAISDEDGDYMVTAAPVDGTKLFAVTMADNRYIHQAGLRYRIWVFVITLVIILSLIVVIGVYLYFRREDRIAIRNLNRQLMLNEETYRITARESDLCVFTYDVETEQIQFLNDKYQNLGLNQSELSVPVLLRKIREINPETCSVIRDIFARVDSAEALHSQKVKVWAGGRMRYLQVKTTNLYDESGKVSRMVGSIEDVTDMENDMLKLQKEARTDLLTGAMNRAAGTSAINRMLVQELHPGCVNTFAIVDLDNFKTLNDVMGHMWGDRALCEVVLIMKKHCRAQDIVCRLGGDEFVVFLPDMTREAAEESLRVLSAKLHIDYVKENLEVMISASMGIVFSDGRDITFQDLYEEADGCLYQVKRTFKGSYHISDRADRVKAD</sequence>
<dbReference type="InterPro" id="IPR000700">
    <property type="entry name" value="PAS-assoc_C"/>
</dbReference>
<evidence type="ECO:0000259" key="2">
    <source>
        <dbReference type="PROSITE" id="PS50113"/>
    </source>
</evidence>
<dbReference type="InterPro" id="IPR043128">
    <property type="entry name" value="Rev_trsase/Diguanyl_cyclase"/>
</dbReference>
<dbReference type="Gene3D" id="3.30.70.270">
    <property type="match status" value="1"/>
</dbReference>
<protein>
    <submittedName>
        <fullName evidence="4">Probable diguanylate cyclase YdaM</fullName>
        <ecNumber evidence="4">2.7.7.65</ecNumber>
    </submittedName>
</protein>
<organism evidence="4 5">
    <name type="scientific">Blautia obeum</name>
    <dbReference type="NCBI Taxonomy" id="40520"/>
    <lineage>
        <taxon>Bacteria</taxon>
        <taxon>Bacillati</taxon>
        <taxon>Bacillota</taxon>
        <taxon>Clostridia</taxon>
        <taxon>Lachnospirales</taxon>
        <taxon>Lachnospiraceae</taxon>
        <taxon>Blautia</taxon>
    </lineage>
</organism>
<feature type="transmembrane region" description="Helical" evidence="1">
    <location>
        <begin position="20"/>
        <end position="38"/>
    </location>
</feature>
<evidence type="ECO:0000313" key="5">
    <source>
        <dbReference type="Proteomes" id="UP000095645"/>
    </source>
</evidence>
<accession>A0A174AF95</accession>
<reference evidence="4 5" key="1">
    <citation type="submission" date="2015-09" db="EMBL/GenBank/DDBJ databases">
        <authorList>
            <consortium name="Pathogen Informatics"/>
        </authorList>
    </citation>
    <scope>NUCLEOTIDE SEQUENCE [LARGE SCALE GENOMIC DNA]</scope>
    <source>
        <strain evidence="4 5">2789STDY5834861</strain>
    </source>
</reference>